<evidence type="ECO:0000313" key="2">
    <source>
        <dbReference type="EMBL" id="ODM90875.1"/>
    </source>
</evidence>
<dbReference type="AlphaFoldDB" id="A0A1D2MD22"/>
<comment type="caution">
    <text evidence="2">The sequence shown here is derived from an EMBL/GenBank/DDBJ whole genome shotgun (WGS) entry which is preliminary data.</text>
</comment>
<dbReference type="EMBL" id="LJIJ01001764">
    <property type="protein sequence ID" value="ODM90875.1"/>
    <property type="molecule type" value="Genomic_DNA"/>
</dbReference>
<organism evidence="2 3">
    <name type="scientific">Orchesella cincta</name>
    <name type="common">Springtail</name>
    <name type="synonym">Podura cincta</name>
    <dbReference type="NCBI Taxonomy" id="48709"/>
    <lineage>
        <taxon>Eukaryota</taxon>
        <taxon>Metazoa</taxon>
        <taxon>Ecdysozoa</taxon>
        <taxon>Arthropoda</taxon>
        <taxon>Hexapoda</taxon>
        <taxon>Collembola</taxon>
        <taxon>Entomobryomorpha</taxon>
        <taxon>Entomobryoidea</taxon>
        <taxon>Orchesellidae</taxon>
        <taxon>Orchesellinae</taxon>
        <taxon>Orchesella</taxon>
    </lineage>
</organism>
<gene>
    <name evidence="2" type="ORF">Ocin01_15808</name>
</gene>
<keyword evidence="3" id="KW-1185">Reference proteome</keyword>
<reference evidence="2 3" key="1">
    <citation type="journal article" date="2016" name="Genome Biol. Evol.">
        <title>Gene Family Evolution Reflects Adaptation to Soil Environmental Stressors in the Genome of the Collembolan Orchesella cincta.</title>
        <authorList>
            <person name="Faddeeva-Vakhrusheva A."/>
            <person name="Derks M.F."/>
            <person name="Anvar S.Y."/>
            <person name="Agamennone V."/>
            <person name="Suring W."/>
            <person name="Smit S."/>
            <person name="van Straalen N.M."/>
            <person name="Roelofs D."/>
        </authorList>
    </citation>
    <scope>NUCLEOTIDE SEQUENCE [LARGE SCALE GENOMIC DNA]</scope>
    <source>
        <tissue evidence="2">Mixed pool</tissue>
    </source>
</reference>
<evidence type="ECO:0000256" key="1">
    <source>
        <dbReference type="SAM" id="MobiDB-lite"/>
    </source>
</evidence>
<feature type="compositionally biased region" description="Polar residues" evidence="1">
    <location>
        <begin position="48"/>
        <end position="60"/>
    </location>
</feature>
<dbReference type="OMA" id="VHESAHI"/>
<feature type="region of interest" description="Disordered" evidence="1">
    <location>
        <begin position="46"/>
        <end position="66"/>
    </location>
</feature>
<dbReference type="Proteomes" id="UP000094527">
    <property type="component" value="Unassembled WGS sequence"/>
</dbReference>
<protein>
    <submittedName>
        <fullName evidence="2">Uncharacterized protein</fullName>
    </submittedName>
</protein>
<proteinExistence type="predicted"/>
<dbReference type="OrthoDB" id="5960141at2759"/>
<accession>A0A1D2MD22</accession>
<name>A0A1D2MD22_ORCCI</name>
<sequence>MGDKKVQWTRTKVHESAHIDAGKGIPESVSKSLRLNQLRQLHKFQSARLRSSQHEASVQPEQGAVRRSADWTSLRRSIQQKSIITELSERLEIEEYGFPEDDEVLNDPTKLEAKLDVTALDRYNEDVRRIRKLTIDECRMLPQKGDADEIMLGRVKLVVRSLCRTVYYGTHKAQVLAEGAVILIVWLLNRRATPVPFKIHILQSFAEMVWASAELKTSLYRCSGMRVIAKIMVTGLHRKSELARWACYVLVISCIGSAEITEAVVDLPYFEEAVGEIAFYAYWSNWPANFGSILQGILYGPHSVVQIEDSCDFI</sequence>
<evidence type="ECO:0000313" key="3">
    <source>
        <dbReference type="Proteomes" id="UP000094527"/>
    </source>
</evidence>